<evidence type="ECO:0000259" key="1">
    <source>
        <dbReference type="Pfam" id="PF12902"/>
    </source>
</evidence>
<dbReference type="AlphaFoldDB" id="A0A919QIL9"/>
<accession>A0A919QIL9</accession>
<dbReference type="InterPro" id="IPR012347">
    <property type="entry name" value="Ferritin-like"/>
</dbReference>
<name>A0A919QIL9_9ACTN</name>
<sequence length="73" mass="7997">MTAAAITTEHPQRALELEHATLPPYLCALHSLDLAGVLWAIGGLPVHRADGQALETRNRKIGFREEPPESDRS</sequence>
<dbReference type="Gene3D" id="1.20.1260.10">
    <property type="match status" value="1"/>
</dbReference>
<comment type="caution">
    <text evidence="2">The sequence shown here is derived from an EMBL/GenBank/DDBJ whole genome shotgun (WGS) entry which is preliminary data.</text>
</comment>
<keyword evidence="3" id="KW-1185">Reference proteome</keyword>
<dbReference type="Pfam" id="PF12902">
    <property type="entry name" value="Ferritin-like"/>
    <property type="match status" value="1"/>
</dbReference>
<feature type="domain" description="Iminophenyl-pyruvate dimer synthase" evidence="1">
    <location>
        <begin position="12"/>
        <end position="33"/>
    </location>
</feature>
<dbReference type="Proteomes" id="UP000640052">
    <property type="component" value="Unassembled WGS sequence"/>
</dbReference>
<reference evidence="2" key="1">
    <citation type="submission" date="2021-01" db="EMBL/GenBank/DDBJ databases">
        <title>Whole genome shotgun sequence of Acrocarpospora phusangensis NBRC 108782.</title>
        <authorList>
            <person name="Komaki H."/>
            <person name="Tamura T."/>
        </authorList>
    </citation>
    <scope>NUCLEOTIDE SEQUENCE</scope>
    <source>
        <strain evidence="2">NBRC 108782</strain>
    </source>
</reference>
<dbReference type="InterPro" id="IPR026820">
    <property type="entry name" value="VioB/RebD_dom"/>
</dbReference>
<gene>
    <name evidence="2" type="ORF">Aph01nite_64050</name>
</gene>
<dbReference type="RefSeq" id="WP_204044731.1">
    <property type="nucleotide sequence ID" value="NZ_BOOA01000071.1"/>
</dbReference>
<evidence type="ECO:0000313" key="2">
    <source>
        <dbReference type="EMBL" id="GIH28095.1"/>
    </source>
</evidence>
<proteinExistence type="predicted"/>
<evidence type="ECO:0000313" key="3">
    <source>
        <dbReference type="Proteomes" id="UP000640052"/>
    </source>
</evidence>
<protein>
    <recommendedName>
        <fullName evidence="1">Iminophenyl-pyruvate dimer synthase domain-containing protein</fullName>
    </recommendedName>
</protein>
<organism evidence="2 3">
    <name type="scientific">Acrocarpospora phusangensis</name>
    <dbReference type="NCBI Taxonomy" id="1070424"/>
    <lineage>
        <taxon>Bacteria</taxon>
        <taxon>Bacillati</taxon>
        <taxon>Actinomycetota</taxon>
        <taxon>Actinomycetes</taxon>
        <taxon>Streptosporangiales</taxon>
        <taxon>Streptosporangiaceae</taxon>
        <taxon>Acrocarpospora</taxon>
    </lineage>
</organism>
<dbReference type="EMBL" id="BOOA01000071">
    <property type="protein sequence ID" value="GIH28095.1"/>
    <property type="molecule type" value="Genomic_DNA"/>
</dbReference>